<organism evidence="1 2">
    <name type="scientific">Candidatus Fischerbacteria bacterium RBG_13_37_8</name>
    <dbReference type="NCBI Taxonomy" id="1817863"/>
    <lineage>
        <taxon>Bacteria</taxon>
        <taxon>Candidatus Fischeribacteriota</taxon>
    </lineage>
</organism>
<dbReference type="STRING" id="1817863.A2Y62_13505"/>
<name>A0A1F5VMY5_9BACT</name>
<dbReference type="EMBL" id="MFGW01000137">
    <property type="protein sequence ID" value="OGF64411.1"/>
    <property type="molecule type" value="Genomic_DNA"/>
</dbReference>
<reference evidence="1 2" key="1">
    <citation type="journal article" date="2016" name="Nat. Commun.">
        <title>Thousands of microbial genomes shed light on interconnected biogeochemical processes in an aquifer system.</title>
        <authorList>
            <person name="Anantharaman K."/>
            <person name="Brown C.T."/>
            <person name="Hug L.A."/>
            <person name="Sharon I."/>
            <person name="Castelle C.J."/>
            <person name="Probst A.J."/>
            <person name="Thomas B.C."/>
            <person name="Singh A."/>
            <person name="Wilkins M.J."/>
            <person name="Karaoz U."/>
            <person name="Brodie E.L."/>
            <person name="Williams K.H."/>
            <person name="Hubbard S.S."/>
            <person name="Banfield J.F."/>
        </authorList>
    </citation>
    <scope>NUCLEOTIDE SEQUENCE [LARGE SCALE GENOMIC DNA]</scope>
</reference>
<evidence type="ECO:0000313" key="2">
    <source>
        <dbReference type="Proteomes" id="UP000178943"/>
    </source>
</evidence>
<sequence length="681" mass="78176">MQYLEWNNLIAKHFFNESKAGKEVLLYINDGLINYLGESFGFDVDDFIKSVKDGPIWATRSGFCQKALQSCEGWRDKGLDYPPYISYLAFFVLAAVTETDYAPHSYYPGFRKRLNESQDSAMPPSFDRIIDLWDDLEKWSREDKHEELGRFVARIRGGYMHVGLPRSQTVLSEYERKHLPNLFDRANLDPTDAPSPEIIPKILRKYGEDILEKRTFKLLNSTQAEDIALRKALIEVVLDELEDWDGAVEEVVDEEAQPRLQVHTGLRLCIKLDTMAAHLIVYVRFKTSRMFPEDGLNFKGRDGQQSWFCREAYQGWSTPLTDATDGSAIKLDGSSLNWNEGALFVDSDNQWRARLRGADVRLFRPGAMDGLPDWVETQKLERGKQFLIAVSQRLEEKIRKWGEEHCEHFREERISGLPSRWSLFHMENASASCSGIDILSISTSARLVLIEGIKSSRGNTYFKFAPPKVVIENSSGSENVTMNGVQLRQPDVQRAIWVLPGDMPVGIPLRIEVNFAEHRLSKIIRLEEFGFPASFDKTAYRDSDGRICEDDVSANVCGSIVYGEIEHISYPSVIPTHLGDKIFFLGEKPGKIVDWPHEAVPSSWNPVWAIVCRSRKQWDVFFCGTPEQLRTGYSEVKSVGDRQSVKRWKEALWVRRKITVPPEIPDVRRIWEEYVRVARYV</sequence>
<protein>
    <submittedName>
        <fullName evidence="1">Uncharacterized protein</fullName>
    </submittedName>
</protein>
<accession>A0A1F5VMY5</accession>
<gene>
    <name evidence="1" type="ORF">A2Y62_13505</name>
</gene>
<dbReference type="Proteomes" id="UP000178943">
    <property type="component" value="Unassembled WGS sequence"/>
</dbReference>
<comment type="caution">
    <text evidence="1">The sequence shown here is derived from an EMBL/GenBank/DDBJ whole genome shotgun (WGS) entry which is preliminary data.</text>
</comment>
<evidence type="ECO:0000313" key="1">
    <source>
        <dbReference type="EMBL" id="OGF64411.1"/>
    </source>
</evidence>
<dbReference type="AlphaFoldDB" id="A0A1F5VMY5"/>
<proteinExistence type="predicted"/>